<dbReference type="PANTHER" id="PTHR11699">
    <property type="entry name" value="ALDEHYDE DEHYDROGENASE-RELATED"/>
    <property type="match status" value="1"/>
</dbReference>
<protein>
    <submittedName>
        <fullName evidence="6">Succinic semialdehyde dehydrogenase</fullName>
    </submittedName>
</protein>
<name>A0A2A2CXY9_9ACTN</name>
<reference evidence="6 7" key="1">
    <citation type="submission" date="2017-08" db="EMBL/GenBank/DDBJ databases">
        <title>Genome sequence of Streptomyces albireticuli NRRL B-1670.</title>
        <authorList>
            <person name="Graham D.E."/>
            <person name="Mahan K.M."/>
            <person name="Klingeman D.M."/>
            <person name="Hettich R.L."/>
            <person name="Parry R.J."/>
            <person name="Spain J.C."/>
        </authorList>
    </citation>
    <scope>NUCLEOTIDE SEQUENCE [LARGE SCALE GENOMIC DNA]</scope>
    <source>
        <strain evidence="6 7">NRRL B-1670</strain>
    </source>
</reference>
<feature type="active site" evidence="3">
    <location>
        <position position="259"/>
    </location>
</feature>
<evidence type="ECO:0000259" key="5">
    <source>
        <dbReference type="Pfam" id="PF00171"/>
    </source>
</evidence>
<gene>
    <name evidence="6" type="primary">gabD2</name>
    <name evidence="6" type="ORF">CK936_37090</name>
</gene>
<evidence type="ECO:0000256" key="4">
    <source>
        <dbReference type="RuleBase" id="RU003345"/>
    </source>
</evidence>
<dbReference type="InterPro" id="IPR016163">
    <property type="entry name" value="Ald_DH_C"/>
</dbReference>
<dbReference type="InterPro" id="IPR016162">
    <property type="entry name" value="Ald_DH_N"/>
</dbReference>
<keyword evidence="7" id="KW-1185">Reference proteome</keyword>
<dbReference type="Gene3D" id="3.40.309.10">
    <property type="entry name" value="Aldehyde Dehydrogenase, Chain A, domain 2"/>
    <property type="match status" value="1"/>
</dbReference>
<accession>A0A2A2CXY9</accession>
<dbReference type="AlphaFoldDB" id="A0A2A2CXY9"/>
<feature type="domain" description="Aldehyde dehydrogenase" evidence="5">
    <location>
        <begin position="35"/>
        <end position="486"/>
    </location>
</feature>
<dbReference type="RefSeq" id="WP_095585330.1">
    <property type="nucleotide sequence ID" value="NZ_JAJQQQ010000001.1"/>
</dbReference>
<dbReference type="Gene3D" id="3.40.605.10">
    <property type="entry name" value="Aldehyde Dehydrogenase, Chain A, domain 1"/>
    <property type="match status" value="1"/>
</dbReference>
<dbReference type="EMBL" id="NSJV01000714">
    <property type="protein sequence ID" value="PAU44029.1"/>
    <property type="molecule type" value="Genomic_DNA"/>
</dbReference>
<evidence type="ECO:0000313" key="7">
    <source>
        <dbReference type="Proteomes" id="UP000218944"/>
    </source>
</evidence>
<comment type="caution">
    <text evidence="6">The sequence shown here is derived from an EMBL/GenBank/DDBJ whole genome shotgun (WGS) entry which is preliminary data.</text>
</comment>
<dbReference type="InterPro" id="IPR016161">
    <property type="entry name" value="Ald_DH/histidinol_DH"/>
</dbReference>
<evidence type="ECO:0000313" key="6">
    <source>
        <dbReference type="EMBL" id="PAU44029.1"/>
    </source>
</evidence>
<comment type="similarity">
    <text evidence="1 4">Belongs to the aldehyde dehydrogenase family.</text>
</comment>
<sequence length="522" mass="55290">MTPVTRGPSPAPSLSALTGRLAATLTGSGPELAPQAPFTLDVIARLPSATPGDVSRAYDRARAARHAWAARTPRDRARVLGRLHALLLGRQREALDLVQWETGKARAHAFEEVADAAGVCRYHARRAPALLAPRRRAGALPLVSTVRELRHPKGAVAVVTPWNYPLSLVMTDVVPALLAGNAVVHKADTQAACTALWARELCREAGLPRDVWQIVVGDPEDIGPALLERADHLAFTGSTASGRVLGRLAGGRLIGCMLELGGKNPLVVLADADVERAAAGAVRACFTSAGQLCMSAERILVHASLHDRFLDRFLAHTAALRLSPGFGFDAGMGSLTTRAQLERVTAHIDQAVAKGARVLYGGRPRPDVGPLFHEPTVLAGVVPGMAAHDEETFGPVVSVRPFHDDDEAVALADAGPYGLTGSVWSRDARHAARVAARLRVGAVSVNEGFRTAYVSYDAPVGGRKDSGVGHRHGAEGLLQYTDLQIVARARLDFFDPRPGTSHARHAGRLTALRRAMAGLGLG</sequence>
<dbReference type="Proteomes" id="UP000218944">
    <property type="component" value="Unassembled WGS sequence"/>
</dbReference>
<dbReference type="GO" id="GO:0016620">
    <property type="term" value="F:oxidoreductase activity, acting on the aldehyde or oxo group of donors, NAD or NADP as acceptor"/>
    <property type="evidence" value="ECO:0007669"/>
    <property type="project" value="InterPro"/>
</dbReference>
<evidence type="ECO:0000256" key="1">
    <source>
        <dbReference type="ARBA" id="ARBA00009986"/>
    </source>
</evidence>
<dbReference type="PROSITE" id="PS00687">
    <property type="entry name" value="ALDEHYDE_DEHYDR_GLU"/>
    <property type="match status" value="1"/>
</dbReference>
<dbReference type="NCBIfam" id="NF006916">
    <property type="entry name" value="PRK09407.1"/>
    <property type="match status" value="1"/>
</dbReference>
<proteinExistence type="inferred from homology"/>
<dbReference type="InterPro" id="IPR029510">
    <property type="entry name" value="Ald_DH_CS_GLU"/>
</dbReference>
<dbReference type="FunFam" id="3.40.309.10:FF:000009">
    <property type="entry name" value="Aldehyde dehydrogenase A"/>
    <property type="match status" value="1"/>
</dbReference>
<dbReference type="Pfam" id="PF00171">
    <property type="entry name" value="Aldedh"/>
    <property type="match status" value="1"/>
</dbReference>
<dbReference type="InterPro" id="IPR015590">
    <property type="entry name" value="Aldehyde_DH_dom"/>
</dbReference>
<organism evidence="6 7">
    <name type="scientific">Streptomyces albireticuli</name>
    <dbReference type="NCBI Taxonomy" id="1940"/>
    <lineage>
        <taxon>Bacteria</taxon>
        <taxon>Bacillati</taxon>
        <taxon>Actinomycetota</taxon>
        <taxon>Actinomycetes</taxon>
        <taxon>Kitasatosporales</taxon>
        <taxon>Streptomycetaceae</taxon>
        <taxon>Streptomyces</taxon>
    </lineage>
</organism>
<dbReference type="SUPFAM" id="SSF53720">
    <property type="entry name" value="ALDH-like"/>
    <property type="match status" value="1"/>
</dbReference>
<evidence type="ECO:0000256" key="2">
    <source>
        <dbReference type="ARBA" id="ARBA00023002"/>
    </source>
</evidence>
<evidence type="ECO:0000256" key="3">
    <source>
        <dbReference type="PROSITE-ProRule" id="PRU10007"/>
    </source>
</evidence>
<keyword evidence="2 4" id="KW-0560">Oxidoreductase</keyword>